<feature type="transmembrane region" description="Helical" evidence="1">
    <location>
        <begin position="537"/>
        <end position="558"/>
    </location>
</feature>
<keyword evidence="2" id="KW-0732">Signal</keyword>
<dbReference type="CDD" id="cd10923">
    <property type="entry name" value="CE4_COG5298"/>
    <property type="match status" value="1"/>
</dbReference>
<accession>A0A410MFY2</accession>
<name>A0A410MFY2_9BACI</name>
<evidence type="ECO:0008006" key="5">
    <source>
        <dbReference type="Google" id="ProtNLM"/>
    </source>
</evidence>
<keyword evidence="1" id="KW-0472">Membrane</keyword>
<organism evidence="3 4">
    <name type="scientific">Halobacillus litoralis</name>
    <dbReference type="NCBI Taxonomy" id="45668"/>
    <lineage>
        <taxon>Bacteria</taxon>
        <taxon>Bacillati</taxon>
        <taxon>Bacillota</taxon>
        <taxon>Bacilli</taxon>
        <taxon>Bacillales</taxon>
        <taxon>Bacillaceae</taxon>
        <taxon>Halobacillus</taxon>
    </lineage>
</organism>
<dbReference type="SUPFAM" id="SSF88713">
    <property type="entry name" value="Glycoside hydrolase/deacetylase"/>
    <property type="match status" value="1"/>
</dbReference>
<dbReference type="OrthoDB" id="2339428at2"/>
<dbReference type="InterPro" id="IPR018763">
    <property type="entry name" value="DUF2334"/>
</dbReference>
<dbReference type="AlphaFoldDB" id="A0A410MFY2"/>
<reference evidence="3 4" key="1">
    <citation type="submission" date="2018-01" db="EMBL/GenBank/DDBJ databases">
        <title>The whole genome sequencing and assembly of Halobacillus litoralis ERB031 strain.</title>
        <authorList>
            <person name="Lee S.-J."/>
            <person name="Park M.-K."/>
            <person name="Kim J.-Y."/>
            <person name="Lee Y.-J."/>
            <person name="Yi H."/>
            <person name="Bahn Y.-S."/>
            <person name="Kim J.F."/>
            <person name="Lee D.-W."/>
        </authorList>
    </citation>
    <scope>NUCLEOTIDE SEQUENCE [LARGE SCALE GENOMIC DNA]</scope>
    <source>
        <strain evidence="3 4">ERB 031</strain>
    </source>
</reference>
<dbReference type="Gene3D" id="3.20.20.370">
    <property type="entry name" value="Glycoside hydrolase/deacetylase"/>
    <property type="match status" value="1"/>
</dbReference>
<feature type="signal peptide" evidence="2">
    <location>
        <begin position="1"/>
        <end position="24"/>
    </location>
</feature>
<evidence type="ECO:0000313" key="4">
    <source>
        <dbReference type="Proteomes" id="UP000287756"/>
    </source>
</evidence>
<gene>
    <name evidence="3" type="ORF">HLI_16090</name>
</gene>
<evidence type="ECO:0000256" key="2">
    <source>
        <dbReference type="SAM" id="SignalP"/>
    </source>
</evidence>
<evidence type="ECO:0000256" key="1">
    <source>
        <dbReference type="SAM" id="Phobius"/>
    </source>
</evidence>
<protein>
    <recommendedName>
        <fullName evidence="5">DUF2334 domain-containing protein</fullName>
    </recommendedName>
</protein>
<dbReference type="EMBL" id="CP026118">
    <property type="protein sequence ID" value="QAS53613.1"/>
    <property type="molecule type" value="Genomic_DNA"/>
</dbReference>
<dbReference type="GO" id="GO:0005975">
    <property type="term" value="P:carbohydrate metabolic process"/>
    <property type="evidence" value="ECO:0007669"/>
    <property type="project" value="InterPro"/>
</dbReference>
<dbReference type="Pfam" id="PF10096">
    <property type="entry name" value="DUF2334"/>
    <property type="match status" value="1"/>
</dbReference>
<dbReference type="RefSeq" id="WP_128525884.1">
    <property type="nucleotide sequence ID" value="NZ_CP026118.1"/>
</dbReference>
<dbReference type="KEGG" id="hli:HLI_16090"/>
<feature type="chain" id="PRO_5019010327" description="DUF2334 domain-containing protein" evidence="2">
    <location>
        <begin position="25"/>
        <end position="573"/>
    </location>
</feature>
<proteinExistence type="predicted"/>
<sequence length="573" mass="65099">MKKLLLLISFLTLIGFCLPTSIFANSGGESSKVLVVYSEKNPVEENHKRLDLLLSHFTTDIEYVRDVDFSSEDTEEITHLFYHGGKQQKLPDALVKAIQTYEGKIVAFGHNTEQFGSRYNFATPMGLENFNELYLTAKPEEKIETEIHNVFNIKADKTAEVLAWAKAGHIEYPLITKKNKVYYVGSKLLISPFSLLLGEVLHEVFETAHTNDNPGYMRLEDVHPLVDPVKLKEVADVLIDKNIPFMVAVIPVYVNPETGANVHMSDHPEVLDVLKYMQKNGGSVVLHGYTHQYRSTETGEGFEFWDVENNTPIYKEADDNQPIKNPHDFKTDLEYESYLATLEEFERQYITDKVNKGMSEMLGFGITPLAFEAPHYTMSQNGYQTIAKHFSHYVGQVQLSDKDWEIMDGAPYITQPSFLGGMTLLPETLGYVQPENPDAIEEIIDTAEEQLIVRDGILSVFYHPYLGVEGFKKLVNRLEKFPIDWIDLKEENTTVNTSDVSIKSSGEKVSVNQTRIASITTSKISFTYFIRNIIDKITWAMVGTGTLAVIVFFSYTIVSYRRLAKEERRDEVG</sequence>
<keyword evidence="1" id="KW-0812">Transmembrane</keyword>
<keyword evidence="1" id="KW-1133">Transmembrane helix</keyword>
<dbReference type="InterPro" id="IPR011330">
    <property type="entry name" value="Glyco_hydro/deAcase_b/a-brl"/>
</dbReference>
<dbReference type="Proteomes" id="UP000287756">
    <property type="component" value="Chromosome"/>
</dbReference>
<evidence type="ECO:0000313" key="3">
    <source>
        <dbReference type="EMBL" id="QAS53613.1"/>
    </source>
</evidence>